<sequence length="335" mass="37281">MRKRIIILLTGVSIALAGCVEEKVDNNLLPEEISFQVVRAPSARGDMTGKTEYPKDLPFGAYAYFLPAGSTWDADKASAEVYINDVEISYDATNANWHAATTYYWPKQGSLTFFAYSPKTIASHAGFSYDKEGITLNGWDINANPNVDFMVADIAKNKRGNEDNYAYNGVPTLFRHKLARVSVKAKLDDMYENKTINLTSVELTNIKTTGNYVNNNWTGQGAPENIQVYNDASGRLLNKDSVIEIGTQKRIVMPQALAQDAYFKIKYNLTTTIAGGGTDTQLIEKDILIKNVTPAWYTNNDITYTLIISLGTNYIEFDTSVTDWVGYGNMDLTIE</sequence>
<dbReference type="STRING" id="1121130.GCA_000519105_01899"/>
<dbReference type="Gene3D" id="2.60.40.2620">
    <property type="entry name" value="Fimbrillin-like"/>
    <property type="match status" value="1"/>
</dbReference>
<gene>
    <name evidence="1" type="ORF">DWW18_17325</name>
</gene>
<dbReference type="Proteomes" id="UP000283589">
    <property type="component" value="Unassembled WGS sequence"/>
</dbReference>
<name>A0A412WVR7_9BACT</name>
<evidence type="ECO:0000313" key="2">
    <source>
        <dbReference type="Proteomes" id="UP000283589"/>
    </source>
</evidence>
<dbReference type="AlphaFoldDB" id="A0A412WVR7"/>
<dbReference type="PROSITE" id="PS51257">
    <property type="entry name" value="PROKAR_LIPOPROTEIN"/>
    <property type="match status" value="1"/>
</dbReference>
<dbReference type="RefSeq" id="WP_118261338.1">
    <property type="nucleotide sequence ID" value="NZ_CALBWO010000057.1"/>
</dbReference>
<dbReference type="CDD" id="cd13120">
    <property type="entry name" value="BF2867_like_N"/>
    <property type="match status" value="1"/>
</dbReference>
<dbReference type="Pfam" id="PF13149">
    <property type="entry name" value="Mfa_like_1"/>
    <property type="match status" value="1"/>
</dbReference>
<protein>
    <submittedName>
        <fullName evidence="1">Fimbrillin family protein</fullName>
    </submittedName>
</protein>
<proteinExistence type="predicted"/>
<dbReference type="InterPro" id="IPR025049">
    <property type="entry name" value="Mfa-like_1"/>
</dbReference>
<dbReference type="InterPro" id="IPR042278">
    <property type="entry name" value="Mfa-like_1_N"/>
</dbReference>
<reference evidence="1 2" key="1">
    <citation type="submission" date="2018-08" db="EMBL/GenBank/DDBJ databases">
        <title>A genome reference for cultivated species of the human gut microbiota.</title>
        <authorList>
            <person name="Zou Y."/>
            <person name="Xue W."/>
            <person name="Luo G."/>
        </authorList>
    </citation>
    <scope>NUCLEOTIDE SEQUENCE [LARGE SCALE GENOMIC DNA]</scope>
    <source>
        <strain evidence="1 2">AF14-49</strain>
    </source>
</reference>
<dbReference type="EMBL" id="QRZA01000032">
    <property type="protein sequence ID" value="RGV31469.1"/>
    <property type="molecule type" value="Genomic_DNA"/>
</dbReference>
<evidence type="ECO:0000313" key="1">
    <source>
        <dbReference type="EMBL" id="RGV31469.1"/>
    </source>
</evidence>
<comment type="caution">
    <text evidence="1">The sequence shown here is derived from an EMBL/GenBank/DDBJ whole genome shotgun (WGS) entry which is preliminary data.</text>
</comment>
<accession>A0A412WVR7</accession>
<organism evidence="1 2">
    <name type="scientific">Butyricimonas virosa</name>
    <dbReference type="NCBI Taxonomy" id="544645"/>
    <lineage>
        <taxon>Bacteria</taxon>
        <taxon>Pseudomonadati</taxon>
        <taxon>Bacteroidota</taxon>
        <taxon>Bacteroidia</taxon>
        <taxon>Bacteroidales</taxon>
        <taxon>Odoribacteraceae</taxon>
        <taxon>Butyricimonas</taxon>
    </lineage>
</organism>